<dbReference type="EMBL" id="JAHDYS010000005">
    <property type="protein sequence ID" value="MBT1071524.1"/>
    <property type="molecule type" value="Genomic_DNA"/>
</dbReference>
<evidence type="ECO:0000259" key="2">
    <source>
        <dbReference type="Pfam" id="PF13386"/>
    </source>
</evidence>
<feature type="transmembrane region" description="Helical" evidence="1">
    <location>
        <begin position="163"/>
        <end position="187"/>
    </location>
</feature>
<keyword evidence="4" id="KW-1185">Reference proteome</keyword>
<dbReference type="Proteomes" id="UP000784128">
    <property type="component" value="Unassembled WGS sequence"/>
</dbReference>
<dbReference type="PANTHER" id="PTHR42208">
    <property type="entry name" value="HEAVY METAL TRANSPORTER-RELATED"/>
    <property type="match status" value="1"/>
</dbReference>
<reference evidence="3 4" key="1">
    <citation type="submission" date="2021-05" db="EMBL/GenBank/DDBJ databases">
        <title>The draft genome of Geobacter chapellei DSM 13688.</title>
        <authorList>
            <person name="Xu Z."/>
            <person name="Masuda Y."/>
            <person name="Itoh H."/>
            <person name="Senoo K."/>
        </authorList>
    </citation>
    <scope>NUCLEOTIDE SEQUENCE [LARGE SCALE GENOMIC DNA]</scope>
    <source>
        <strain evidence="3 4">DSM 13688</strain>
    </source>
</reference>
<sequence>MQLLSHHLWIGFIGGLLAFAHCLGMCSGFVVHLARESDRRRVMHLHLLWHAGRITMYIFMGAIVGYTGDLIQKVIFDYNRLQNVLGFITGTFILVMGINLLGLLPAKMKRSSLTGGLLGDFCSTLKNSPSMGATFFMGMLNGCLPCPVLLAFLAYALQTGSVLSGMATMVAVGCGTTLPLLLVGIAGRWVHLWNWGSRAGGLILILLGISTILRGTGFYHSLLGCSPSVPVHVQSLSNRHECPHPTQVKDVRH</sequence>
<feature type="transmembrane region" description="Helical" evidence="1">
    <location>
        <begin position="45"/>
        <end position="64"/>
    </location>
</feature>
<feature type="transmembrane region" description="Helical" evidence="1">
    <location>
        <begin position="84"/>
        <end position="104"/>
    </location>
</feature>
<evidence type="ECO:0000313" key="3">
    <source>
        <dbReference type="EMBL" id="MBT1071524.1"/>
    </source>
</evidence>
<organism evidence="3 4">
    <name type="scientific">Pelotalea chapellei</name>
    <dbReference type="NCBI Taxonomy" id="44671"/>
    <lineage>
        <taxon>Bacteria</taxon>
        <taxon>Pseudomonadati</taxon>
        <taxon>Thermodesulfobacteriota</taxon>
        <taxon>Desulfuromonadia</taxon>
        <taxon>Geobacterales</taxon>
        <taxon>Geobacteraceae</taxon>
        <taxon>Pelotalea</taxon>
    </lineage>
</organism>
<proteinExistence type="predicted"/>
<feature type="transmembrane region" description="Helical" evidence="1">
    <location>
        <begin position="135"/>
        <end position="157"/>
    </location>
</feature>
<evidence type="ECO:0000313" key="4">
    <source>
        <dbReference type="Proteomes" id="UP000784128"/>
    </source>
</evidence>
<comment type="caution">
    <text evidence="3">The sequence shown here is derived from an EMBL/GenBank/DDBJ whole genome shotgun (WGS) entry which is preliminary data.</text>
</comment>
<name>A0ABS5U794_9BACT</name>
<dbReference type="RefSeq" id="WP_214297320.1">
    <property type="nucleotide sequence ID" value="NZ_JAHDYS010000005.1"/>
</dbReference>
<keyword evidence="1" id="KW-1133">Transmembrane helix</keyword>
<feature type="domain" description="Urease accessory protein UreH-like transmembrane" evidence="2">
    <location>
        <begin position="12"/>
        <end position="209"/>
    </location>
</feature>
<keyword evidence="1" id="KW-0812">Transmembrane</keyword>
<gene>
    <name evidence="3" type="ORF">KJB30_07005</name>
</gene>
<evidence type="ECO:0000256" key="1">
    <source>
        <dbReference type="SAM" id="Phobius"/>
    </source>
</evidence>
<dbReference type="PANTHER" id="PTHR42208:SF1">
    <property type="entry name" value="HEAVY METAL TRANSPORTER"/>
    <property type="match status" value="1"/>
</dbReference>
<feature type="transmembrane region" description="Helical" evidence="1">
    <location>
        <begin position="6"/>
        <end position="33"/>
    </location>
</feature>
<protein>
    <submittedName>
        <fullName evidence="3">Sulfite exporter TauE/SafE family protein</fullName>
    </submittedName>
</protein>
<accession>A0ABS5U794</accession>
<dbReference type="InterPro" id="IPR039447">
    <property type="entry name" value="UreH-like_TM_dom"/>
</dbReference>
<dbReference type="Pfam" id="PF13386">
    <property type="entry name" value="DsbD_2"/>
    <property type="match status" value="1"/>
</dbReference>
<keyword evidence="1" id="KW-0472">Membrane</keyword>
<feature type="transmembrane region" description="Helical" evidence="1">
    <location>
        <begin position="199"/>
        <end position="219"/>
    </location>
</feature>